<reference evidence="1 2" key="1">
    <citation type="journal article" date="2014" name="Environ. Microbiol.">
        <title>Halorhabdus tiamatea: proteogenomics and glycosidase activity measurements identify the first cultivated euryarchaeon from a deep-sea anoxic brine lake as potential polysaccharide degrader.</title>
        <authorList>
            <person name="Werner J."/>
            <person name="Ferrer M."/>
            <person name="Michel G."/>
            <person name="Mann A.J."/>
            <person name="Huang S."/>
            <person name="Juarez S."/>
            <person name="Ciordia S."/>
            <person name="Albar J.P."/>
            <person name="Alcaide M."/>
            <person name="La Cono V."/>
            <person name="Yakimov M.M."/>
            <person name="Antunes A."/>
            <person name="Taborda M."/>
            <person name="Da Costa M.S."/>
            <person name="Amann R.I."/>
            <person name="Gloeckner F.O."/>
            <person name="Golyshina O.V."/>
            <person name="Golyshin P.N."/>
            <person name="Teeling H."/>
        </authorList>
    </citation>
    <scope>NUCLEOTIDE SEQUENCE [LARGE SCALE GENOMIC DNA]</scope>
    <source>
        <strain evidence="2">SARL4B</strain>
    </source>
</reference>
<sequence>MTIGPSFGGRGLKRVGAGKAVGRPQEAHLVRANEWEA</sequence>
<name>S6CUV5_9EURY</name>
<keyword evidence="2" id="KW-1185">Reference proteome</keyword>
<evidence type="ECO:0000313" key="1">
    <source>
        <dbReference type="EMBL" id="CCQ34719.1"/>
    </source>
</evidence>
<dbReference type="Proteomes" id="UP000015381">
    <property type="component" value="Chromosome I"/>
</dbReference>
<organism evidence="1 2">
    <name type="scientific">Halorhabdus tiamatea SARL4B</name>
    <dbReference type="NCBI Taxonomy" id="1033806"/>
    <lineage>
        <taxon>Archaea</taxon>
        <taxon>Methanobacteriati</taxon>
        <taxon>Methanobacteriota</taxon>
        <taxon>Stenosarchaea group</taxon>
        <taxon>Halobacteria</taxon>
        <taxon>Halobacteriales</taxon>
        <taxon>Haloarculaceae</taxon>
        <taxon>Halorhabdus</taxon>
    </lineage>
</organism>
<proteinExistence type="predicted"/>
<evidence type="ECO:0000313" key="2">
    <source>
        <dbReference type="Proteomes" id="UP000015381"/>
    </source>
</evidence>
<dbReference type="AlphaFoldDB" id="S6CUV5"/>
<dbReference type="HOGENOM" id="CLU_3338352_0_0_2"/>
<dbReference type="KEGG" id="hti:HTIA_2614"/>
<gene>
    <name evidence="1" type="ORF">HTIA_2614</name>
</gene>
<dbReference type="EMBL" id="HF571520">
    <property type="protein sequence ID" value="CCQ34719.1"/>
    <property type="molecule type" value="Genomic_DNA"/>
</dbReference>
<accession>S6CUV5</accession>
<protein>
    <submittedName>
        <fullName evidence="1">Uncharacterized protein</fullName>
    </submittedName>
</protein>